<evidence type="ECO:0000259" key="2">
    <source>
        <dbReference type="PROSITE" id="PS50943"/>
    </source>
</evidence>
<dbReference type="RefSeq" id="WP_088389951.1">
    <property type="nucleotide sequence ID" value="NZ_MTCZ01000001.1"/>
</dbReference>
<dbReference type="AlphaFoldDB" id="A0A246GNV0"/>
<dbReference type="InterPro" id="IPR050807">
    <property type="entry name" value="TransReg_Diox_bact_type"/>
</dbReference>
<dbReference type="NCBIfam" id="NF041951">
    <property type="entry name" value="phage_RstR"/>
    <property type="match status" value="1"/>
</dbReference>
<feature type="domain" description="HTH cro/C1-type" evidence="2">
    <location>
        <begin position="8"/>
        <end position="62"/>
    </location>
</feature>
<dbReference type="PANTHER" id="PTHR46797:SF1">
    <property type="entry name" value="METHYLPHOSPHONATE SYNTHASE"/>
    <property type="match status" value="1"/>
</dbReference>
<dbReference type="EMBL" id="MTCZ01000001">
    <property type="protein sequence ID" value="OWP85402.1"/>
    <property type="molecule type" value="Genomic_DNA"/>
</dbReference>
<dbReference type="CDD" id="cd00093">
    <property type="entry name" value="HTH_XRE"/>
    <property type="match status" value="1"/>
</dbReference>
<sequence>MVTFGKRLREARDSKGLSQQDLAKLIGSVHTVIGRYERDEMKPSIDVVKKLADELGTTVGYLIGEAKEAQFLKDPTMLKRFQEIDELTEKDKECVFSLLDAYLAKSKLQAFLK</sequence>
<dbReference type="InterPro" id="IPR010982">
    <property type="entry name" value="Lambda_DNA-bd_dom_sf"/>
</dbReference>
<dbReference type="SMART" id="SM00530">
    <property type="entry name" value="HTH_XRE"/>
    <property type="match status" value="1"/>
</dbReference>
<dbReference type="InterPro" id="IPR001387">
    <property type="entry name" value="Cro/C1-type_HTH"/>
</dbReference>
<evidence type="ECO:0000313" key="5">
    <source>
        <dbReference type="Proteomes" id="UP000197768"/>
    </source>
</evidence>
<dbReference type="GO" id="GO:0003700">
    <property type="term" value="F:DNA-binding transcription factor activity"/>
    <property type="evidence" value="ECO:0007669"/>
    <property type="project" value="TreeGrafter"/>
</dbReference>
<dbReference type="SUPFAM" id="SSF47413">
    <property type="entry name" value="lambda repressor-like DNA-binding domains"/>
    <property type="match status" value="1"/>
</dbReference>
<dbReference type="EMBL" id="MTCZ01000001">
    <property type="protein sequence ID" value="OWP85408.1"/>
    <property type="molecule type" value="Genomic_DNA"/>
</dbReference>
<comment type="caution">
    <text evidence="4">The sequence shown here is derived from an EMBL/GenBank/DDBJ whole genome shotgun (WGS) entry which is preliminary data.</text>
</comment>
<dbReference type="PROSITE" id="PS50943">
    <property type="entry name" value="HTH_CROC1"/>
    <property type="match status" value="1"/>
</dbReference>
<dbReference type="GeneID" id="60757938"/>
<evidence type="ECO:0000256" key="1">
    <source>
        <dbReference type="ARBA" id="ARBA00023125"/>
    </source>
</evidence>
<dbReference type="Proteomes" id="UP000197768">
    <property type="component" value="Unassembled WGS sequence"/>
</dbReference>
<dbReference type="InterPro" id="IPR049639">
    <property type="entry name" value="RstR"/>
</dbReference>
<evidence type="ECO:0000313" key="3">
    <source>
        <dbReference type="EMBL" id="OWP85402.1"/>
    </source>
</evidence>
<gene>
    <name evidence="3" type="ORF">BWK59_00040</name>
    <name evidence="4" type="ORF">BWK59_00070</name>
</gene>
<protein>
    <submittedName>
        <fullName evidence="4">Transcriptional regulator</fullName>
    </submittedName>
</protein>
<organism evidence="4 5">
    <name type="scientific">Flavobacterium davisii</name>
    <dbReference type="NCBI Taxonomy" id="2906077"/>
    <lineage>
        <taxon>Bacteria</taxon>
        <taxon>Pseudomonadati</taxon>
        <taxon>Bacteroidota</taxon>
        <taxon>Flavobacteriia</taxon>
        <taxon>Flavobacteriales</taxon>
        <taxon>Flavobacteriaceae</taxon>
        <taxon>Flavobacterium</taxon>
    </lineage>
</organism>
<dbReference type="GO" id="GO:0003677">
    <property type="term" value="F:DNA binding"/>
    <property type="evidence" value="ECO:0007669"/>
    <property type="project" value="UniProtKB-KW"/>
</dbReference>
<dbReference type="PANTHER" id="PTHR46797">
    <property type="entry name" value="HTH-TYPE TRANSCRIPTIONAL REGULATOR"/>
    <property type="match status" value="1"/>
</dbReference>
<proteinExistence type="predicted"/>
<reference evidence="4 5" key="1">
    <citation type="journal article" date="2017" name="Infect. Genet. Evol.">
        <title>Comparative genome analysis of fish pathogen Flavobacterium columnare reveals extensive sequence diversity within the species.</title>
        <authorList>
            <person name="Kayansamruaj P."/>
            <person name="Dong H.T."/>
            <person name="Hirono I."/>
            <person name="Kondo H."/>
            <person name="Senapin S."/>
            <person name="Rodkhum C."/>
        </authorList>
    </citation>
    <scope>NUCLEOTIDE SEQUENCE [LARGE SCALE GENOMIC DNA]</scope>
    <source>
        <strain evidence="4 5">1215</strain>
    </source>
</reference>
<keyword evidence="1" id="KW-0238">DNA-binding</keyword>
<dbReference type="Gene3D" id="1.10.260.40">
    <property type="entry name" value="lambda repressor-like DNA-binding domains"/>
    <property type="match status" value="1"/>
</dbReference>
<dbReference type="GO" id="GO:0005829">
    <property type="term" value="C:cytosol"/>
    <property type="evidence" value="ECO:0007669"/>
    <property type="project" value="TreeGrafter"/>
</dbReference>
<accession>A0A246GNV0</accession>
<dbReference type="Pfam" id="PF01381">
    <property type="entry name" value="HTH_3"/>
    <property type="match status" value="1"/>
</dbReference>
<name>A0A246GNV0_9FLAO</name>
<evidence type="ECO:0000313" key="4">
    <source>
        <dbReference type="EMBL" id="OWP85408.1"/>
    </source>
</evidence>